<evidence type="ECO:0000313" key="3">
    <source>
        <dbReference type="Proteomes" id="UP000636505"/>
    </source>
</evidence>
<dbReference type="RefSeq" id="WP_193905687.1">
    <property type="nucleotide sequence ID" value="NZ_JADEXG010000011.1"/>
</dbReference>
<keyword evidence="3" id="KW-1185">Reference proteome</keyword>
<evidence type="ECO:0000313" key="2">
    <source>
        <dbReference type="EMBL" id="MBE9077029.1"/>
    </source>
</evidence>
<accession>A0A8J7DQS1</accession>
<dbReference type="EMBL" id="JADEXG010000011">
    <property type="protein sequence ID" value="MBE9077029.1"/>
    <property type="molecule type" value="Genomic_DNA"/>
</dbReference>
<organism evidence="2 3">
    <name type="scientific">Vasconcelosia minhoensis LEGE 07310</name>
    <dbReference type="NCBI Taxonomy" id="915328"/>
    <lineage>
        <taxon>Bacteria</taxon>
        <taxon>Bacillati</taxon>
        <taxon>Cyanobacteriota</taxon>
        <taxon>Cyanophyceae</taxon>
        <taxon>Nodosilineales</taxon>
        <taxon>Cymatolegaceae</taxon>
        <taxon>Vasconcelosia</taxon>
        <taxon>Vasconcelosia minhoensis</taxon>
    </lineage>
</organism>
<dbReference type="AlphaFoldDB" id="A0A8J7DQS1"/>
<gene>
    <name evidence="2" type="ORF">IQ241_06915</name>
</gene>
<proteinExistence type="predicted"/>
<comment type="caution">
    <text evidence="2">The sequence shown here is derived from an EMBL/GenBank/DDBJ whole genome shotgun (WGS) entry which is preliminary data.</text>
</comment>
<feature type="compositionally biased region" description="Polar residues" evidence="1">
    <location>
        <begin position="70"/>
        <end position="79"/>
    </location>
</feature>
<feature type="region of interest" description="Disordered" evidence="1">
    <location>
        <begin position="1"/>
        <end position="25"/>
    </location>
</feature>
<name>A0A8J7DQS1_9CYAN</name>
<feature type="region of interest" description="Disordered" evidence="1">
    <location>
        <begin position="70"/>
        <end position="138"/>
    </location>
</feature>
<reference evidence="2" key="1">
    <citation type="submission" date="2020-10" db="EMBL/GenBank/DDBJ databases">
        <authorList>
            <person name="Castelo-Branco R."/>
            <person name="Eusebio N."/>
            <person name="Adriana R."/>
            <person name="Vieira A."/>
            <person name="Brugerolle De Fraissinette N."/>
            <person name="Rezende De Castro R."/>
            <person name="Schneider M.P."/>
            <person name="Vasconcelos V."/>
            <person name="Leao P.N."/>
        </authorList>
    </citation>
    <scope>NUCLEOTIDE SEQUENCE</scope>
    <source>
        <strain evidence="2">LEGE 07310</strain>
    </source>
</reference>
<sequence length="138" mass="14826">MTGFIRGLFGGKKADRPNGPTQAKGAFYLDADDAKSYGDIDYMRTSKTVKRTFARKKGQTKEVESIKQVSALGSTPYNNSGTFPSVGTSTGSSTGSTGSTSSSGISTQNNNVANSQSKRRKPDSSMDTFRNMAREMRK</sequence>
<dbReference type="Proteomes" id="UP000636505">
    <property type="component" value="Unassembled WGS sequence"/>
</dbReference>
<feature type="compositionally biased region" description="Low complexity" evidence="1">
    <location>
        <begin position="80"/>
        <end position="107"/>
    </location>
</feature>
<evidence type="ECO:0000256" key="1">
    <source>
        <dbReference type="SAM" id="MobiDB-lite"/>
    </source>
</evidence>
<protein>
    <submittedName>
        <fullName evidence="2">Uncharacterized protein</fullName>
    </submittedName>
</protein>